<dbReference type="GO" id="GO:0016491">
    <property type="term" value="F:oxidoreductase activity"/>
    <property type="evidence" value="ECO:0007669"/>
    <property type="project" value="UniProtKB-KW"/>
</dbReference>
<dbReference type="OrthoDB" id="9794226at2"/>
<dbReference type="Gene3D" id="3.50.50.60">
    <property type="entry name" value="FAD/NAD(P)-binding domain"/>
    <property type="match status" value="1"/>
</dbReference>
<dbReference type="EMBL" id="CP016757">
    <property type="protein sequence ID" value="ANZ45789.1"/>
    <property type="molecule type" value="Genomic_DNA"/>
</dbReference>
<dbReference type="SUPFAM" id="SSF51905">
    <property type="entry name" value="FAD/NAD(P)-binding domain"/>
    <property type="match status" value="1"/>
</dbReference>
<accession>A0A1B2I739</accession>
<evidence type="ECO:0000259" key="2">
    <source>
        <dbReference type="Pfam" id="PF01266"/>
    </source>
</evidence>
<dbReference type="SUPFAM" id="SSF54373">
    <property type="entry name" value="FAD-linked reductases, C-terminal domain"/>
    <property type="match status" value="1"/>
</dbReference>
<sequence>MTIKTADVIIVGGGVHGAATAYELAKAGVKTVLFEKEYLSSGGSGRSAAGLRQHFGTEVNLRMAKYNLSVFPTLEEELDTGMKLEFTQWGYMWVAYSDSCMEQLNKNVTLQKSLDIPSVMMTPAEIHERWPYLNLDGILGAAFCGDDGHINPQTLTLAYGHAARRLGAEIKTYTPVAKLLAENGRIKGVVTESGEEWHAPKVLLTAGPWSTPLAATVGVELPVYPERHNILITEPVEVFDCPMVLCLDDGAYFKQCPNGTFMFGRDDPGEPHTVEAGNSAKFLEGVTKSVLKRIPALRGVRVVRQWSGPYDNTPDHNAIIDWTPVEGLLVNCGWSGHGLQFGPSGGRVCKEMLMGETPFVDLHRFRLARFAENDLFFEPAFI</sequence>
<dbReference type="InterPro" id="IPR036188">
    <property type="entry name" value="FAD/NAD-bd_sf"/>
</dbReference>
<reference evidence="3" key="1">
    <citation type="submission" date="2016-08" db="EMBL/GenBank/DDBJ databases">
        <title>Complete genome of Cloacibacillus porcorum.</title>
        <authorList>
            <person name="Looft T."/>
            <person name="Bayles D.O."/>
            <person name="Alt D.P."/>
        </authorList>
    </citation>
    <scope>NUCLEOTIDE SEQUENCE [LARGE SCALE GENOMIC DNA]</scope>
    <source>
        <strain evidence="3">CL-84</strain>
    </source>
</reference>
<dbReference type="Pfam" id="PF01266">
    <property type="entry name" value="DAO"/>
    <property type="match status" value="1"/>
</dbReference>
<organism evidence="3 4">
    <name type="scientific">Cloacibacillus porcorum</name>
    <dbReference type="NCBI Taxonomy" id="1197717"/>
    <lineage>
        <taxon>Bacteria</taxon>
        <taxon>Thermotogati</taxon>
        <taxon>Synergistota</taxon>
        <taxon>Synergistia</taxon>
        <taxon>Synergistales</taxon>
        <taxon>Synergistaceae</taxon>
        <taxon>Cloacibacillus</taxon>
    </lineage>
</organism>
<gene>
    <name evidence="3" type="ORF">BED41_12275</name>
</gene>
<dbReference type="AlphaFoldDB" id="A0A1B2I739"/>
<keyword evidence="1" id="KW-0560">Oxidoreductase</keyword>
<name>A0A1B2I739_9BACT</name>
<dbReference type="GO" id="GO:0005737">
    <property type="term" value="C:cytoplasm"/>
    <property type="evidence" value="ECO:0007669"/>
    <property type="project" value="TreeGrafter"/>
</dbReference>
<dbReference type="RefSeq" id="WP_066746752.1">
    <property type="nucleotide sequence ID" value="NZ_CATWZH010000023.1"/>
</dbReference>
<dbReference type="GeneID" id="83058623"/>
<dbReference type="STRING" id="1197717.BED41_12275"/>
<dbReference type="PANTHER" id="PTHR13847">
    <property type="entry name" value="SARCOSINE DEHYDROGENASE-RELATED"/>
    <property type="match status" value="1"/>
</dbReference>
<dbReference type="Proteomes" id="UP000093044">
    <property type="component" value="Chromosome"/>
</dbReference>
<keyword evidence="4" id="KW-1185">Reference proteome</keyword>
<dbReference type="InterPro" id="IPR006076">
    <property type="entry name" value="FAD-dep_OxRdtase"/>
</dbReference>
<protein>
    <submittedName>
        <fullName evidence="3">FAD-dependent oxidoreductase</fullName>
    </submittedName>
</protein>
<dbReference type="KEGG" id="cpor:BED41_12275"/>
<evidence type="ECO:0000313" key="3">
    <source>
        <dbReference type="EMBL" id="ANZ45789.1"/>
    </source>
</evidence>
<dbReference type="Gene3D" id="3.30.9.10">
    <property type="entry name" value="D-Amino Acid Oxidase, subunit A, domain 2"/>
    <property type="match status" value="1"/>
</dbReference>
<proteinExistence type="predicted"/>
<dbReference type="PANTHER" id="PTHR13847:SF287">
    <property type="entry name" value="FAD-DEPENDENT OXIDOREDUCTASE DOMAIN-CONTAINING PROTEIN 1"/>
    <property type="match status" value="1"/>
</dbReference>
<evidence type="ECO:0000256" key="1">
    <source>
        <dbReference type="ARBA" id="ARBA00023002"/>
    </source>
</evidence>
<feature type="domain" description="FAD dependent oxidoreductase" evidence="2">
    <location>
        <begin position="7"/>
        <end position="349"/>
    </location>
</feature>
<evidence type="ECO:0000313" key="4">
    <source>
        <dbReference type="Proteomes" id="UP000093044"/>
    </source>
</evidence>